<protein>
    <submittedName>
        <fullName evidence="1">Uncharacterized protein</fullName>
    </submittedName>
</protein>
<dbReference type="Proteomes" id="UP000652761">
    <property type="component" value="Unassembled WGS sequence"/>
</dbReference>
<organism evidence="1 2">
    <name type="scientific">Colocasia esculenta</name>
    <name type="common">Wild taro</name>
    <name type="synonym">Arum esculentum</name>
    <dbReference type="NCBI Taxonomy" id="4460"/>
    <lineage>
        <taxon>Eukaryota</taxon>
        <taxon>Viridiplantae</taxon>
        <taxon>Streptophyta</taxon>
        <taxon>Embryophyta</taxon>
        <taxon>Tracheophyta</taxon>
        <taxon>Spermatophyta</taxon>
        <taxon>Magnoliopsida</taxon>
        <taxon>Liliopsida</taxon>
        <taxon>Araceae</taxon>
        <taxon>Aroideae</taxon>
        <taxon>Colocasieae</taxon>
        <taxon>Colocasia</taxon>
    </lineage>
</organism>
<evidence type="ECO:0000313" key="2">
    <source>
        <dbReference type="Proteomes" id="UP000652761"/>
    </source>
</evidence>
<comment type="caution">
    <text evidence="1">The sequence shown here is derived from an EMBL/GenBank/DDBJ whole genome shotgun (WGS) entry which is preliminary data.</text>
</comment>
<dbReference type="EMBL" id="NMUH01008313">
    <property type="protein sequence ID" value="MQM18599.1"/>
    <property type="molecule type" value="Genomic_DNA"/>
</dbReference>
<gene>
    <name evidence="1" type="ORF">Taro_051594</name>
</gene>
<evidence type="ECO:0000313" key="1">
    <source>
        <dbReference type="EMBL" id="MQM18599.1"/>
    </source>
</evidence>
<name>A0A843XGH9_COLES</name>
<accession>A0A843XGH9</accession>
<dbReference type="AlphaFoldDB" id="A0A843XGH9"/>
<sequence length="97" mass="10602">MCCVVLTPVVLLEHGAFKGAPARDPRGARHGPVVVCLQLDLSSVTARLRGSSCVVLSGLDTGLISQYSVPVWWRRSFLTRALLLVVVREFVTRSRVV</sequence>
<proteinExistence type="predicted"/>
<keyword evidence="2" id="KW-1185">Reference proteome</keyword>
<reference evidence="1" key="1">
    <citation type="submission" date="2017-07" db="EMBL/GenBank/DDBJ databases">
        <title>Taro Niue Genome Assembly and Annotation.</title>
        <authorList>
            <person name="Atibalentja N."/>
            <person name="Keating K."/>
            <person name="Fields C.J."/>
        </authorList>
    </citation>
    <scope>NUCLEOTIDE SEQUENCE</scope>
    <source>
        <strain evidence="1">Niue_2</strain>
        <tissue evidence="1">Leaf</tissue>
    </source>
</reference>